<keyword evidence="2" id="KW-1185">Reference proteome</keyword>
<protein>
    <submittedName>
        <fullName evidence="1">Uncharacterized protein</fullName>
    </submittedName>
</protein>
<name>A0ABS1BVY6_9NEIS</name>
<sequence length="154" mass="17885">MTNTKLENTYDVLFQNKITNPVDLPGNHPDEPIERGFLYIQCDKFYFDKNFSELFNLKQNELDVIYCFLYKNCELPLNDGRKFCGVSFKREAGKEIISAAIKQKWQSMGLTFAEIDKQQNLLVLSTGENIDLNGVEALEYEIVKKKKNRKTSNQ</sequence>
<dbReference type="EMBL" id="JAEHNZ010000006">
    <property type="protein sequence ID" value="MBK0397460.1"/>
    <property type="molecule type" value="Genomic_DNA"/>
</dbReference>
<evidence type="ECO:0000313" key="1">
    <source>
        <dbReference type="EMBL" id="MBK0397460.1"/>
    </source>
</evidence>
<accession>A0ABS1BVY6</accession>
<comment type="caution">
    <text evidence="1">The sequence shown here is derived from an EMBL/GenBank/DDBJ whole genome shotgun (WGS) entry which is preliminary data.</text>
</comment>
<evidence type="ECO:0000313" key="2">
    <source>
        <dbReference type="Proteomes" id="UP000614058"/>
    </source>
</evidence>
<organism evidence="1 2">
    <name type="scientific">Kingella bonacorsii</name>
    <dbReference type="NCBI Taxonomy" id="2796361"/>
    <lineage>
        <taxon>Bacteria</taxon>
        <taxon>Pseudomonadati</taxon>
        <taxon>Pseudomonadota</taxon>
        <taxon>Betaproteobacteria</taxon>
        <taxon>Neisseriales</taxon>
        <taxon>Neisseriaceae</taxon>
        <taxon>Kingella</taxon>
    </lineage>
</organism>
<dbReference type="Proteomes" id="UP000614058">
    <property type="component" value="Unassembled WGS sequence"/>
</dbReference>
<gene>
    <name evidence="1" type="ORF">JDW22_12990</name>
</gene>
<dbReference type="RefSeq" id="WP_200523392.1">
    <property type="nucleotide sequence ID" value="NZ_JAEHNZ010000006.1"/>
</dbReference>
<proteinExistence type="predicted"/>
<reference evidence="1 2" key="1">
    <citation type="journal article" date="2021" name="Pathogens">
        <title>Isolation and Characterization of Kingella bonacorsii sp. nov., A Novel Kingella Species Detected in a Stable Periodontitis Subject.</title>
        <authorList>
            <person name="Antezack A."/>
            <person name="Boxberger M."/>
            <person name="Rolland C."/>
            <person name="Monnet-Corti V."/>
            <person name="La Scola B."/>
        </authorList>
    </citation>
    <scope>NUCLEOTIDE SEQUENCE [LARGE SCALE GENOMIC DNA]</scope>
    <source>
        <strain evidence="1 2">Marseille-Q4569</strain>
    </source>
</reference>